<dbReference type="EMBL" id="MN739508">
    <property type="protein sequence ID" value="QHT09106.1"/>
    <property type="molecule type" value="Genomic_DNA"/>
</dbReference>
<evidence type="ECO:0000256" key="6">
    <source>
        <dbReference type="ARBA" id="ARBA00022741"/>
    </source>
</evidence>
<keyword evidence="7" id="KW-0418">Kinase</keyword>
<reference evidence="11" key="1">
    <citation type="journal article" date="2020" name="Nature">
        <title>Giant virus diversity and host interactions through global metagenomics.</title>
        <authorList>
            <person name="Schulz F."/>
            <person name="Roux S."/>
            <person name="Paez-Espino D."/>
            <person name="Jungbluth S."/>
            <person name="Walsh D.A."/>
            <person name="Denef V.J."/>
            <person name="McMahon K.D."/>
            <person name="Konstantinidis K.T."/>
            <person name="Eloe-Fadrosh E.A."/>
            <person name="Kyrpides N.C."/>
            <person name="Woyke T."/>
        </authorList>
    </citation>
    <scope>NUCLEOTIDE SEQUENCE</scope>
    <source>
        <strain evidence="11">GVMAG-M-3300023110-24</strain>
    </source>
</reference>
<evidence type="ECO:0000256" key="4">
    <source>
        <dbReference type="ARBA" id="ARBA00022679"/>
    </source>
</evidence>
<dbReference type="Pfam" id="PF00265">
    <property type="entry name" value="TK"/>
    <property type="match status" value="1"/>
</dbReference>
<dbReference type="EC" id="2.7.1.21" evidence="2"/>
<dbReference type="GO" id="GO:0071897">
    <property type="term" value="P:DNA biosynthetic process"/>
    <property type="evidence" value="ECO:0007669"/>
    <property type="project" value="UniProtKB-KW"/>
</dbReference>
<dbReference type="PIRSF" id="PIRSF035805">
    <property type="entry name" value="TK_cell"/>
    <property type="match status" value="1"/>
</dbReference>
<evidence type="ECO:0000256" key="9">
    <source>
        <dbReference type="ARBA" id="ARBA00022840"/>
    </source>
</evidence>
<dbReference type="GO" id="GO:0046872">
    <property type="term" value="F:metal ion binding"/>
    <property type="evidence" value="ECO:0007669"/>
    <property type="project" value="UniProtKB-KW"/>
</dbReference>
<comment type="similarity">
    <text evidence="1">Belongs to the thymidine kinase family.</text>
</comment>
<dbReference type="GO" id="GO:0004797">
    <property type="term" value="F:thymidine kinase activity"/>
    <property type="evidence" value="ECO:0007669"/>
    <property type="project" value="UniProtKB-EC"/>
</dbReference>
<protein>
    <recommendedName>
        <fullName evidence="2">thymidine kinase</fullName>
        <ecNumber evidence="2">2.7.1.21</ecNumber>
    </recommendedName>
</protein>
<dbReference type="AlphaFoldDB" id="A0A6C0CW85"/>
<dbReference type="FunFam" id="3.40.50.300:FF:000948">
    <property type="entry name" value="Thymidine kinase"/>
    <property type="match status" value="1"/>
</dbReference>
<proteinExistence type="inferred from homology"/>
<evidence type="ECO:0000256" key="7">
    <source>
        <dbReference type="ARBA" id="ARBA00022777"/>
    </source>
</evidence>
<dbReference type="PANTHER" id="PTHR11441:SF0">
    <property type="entry name" value="THYMIDINE KINASE, CYTOSOLIC"/>
    <property type="match status" value="1"/>
</dbReference>
<accession>A0A6C0CW85</accession>
<dbReference type="GO" id="GO:0046104">
    <property type="term" value="P:thymidine metabolic process"/>
    <property type="evidence" value="ECO:0007669"/>
    <property type="project" value="TreeGrafter"/>
</dbReference>
<dbReference type="SUPFAM" id="SSF52540">
    <property type="entry name" value="P-loop containing nucleoside triphosphate hydrolases"/>
    <property type="match status" value="1"/>
</dbReference>
<organism evidence="11">
    <name type="scientific">viral metagenome</name>
    <dbReference type="NCBI Taxonomy" id="1070528"/>
    <lineage>
        <taxon>unclassified sequences</taxon>
        <taxon>metagenomes</taxon>
        <taxon>organismal metagenomes</taxon>
    </lineage>
</organism>
<dbReference type="InterPro" id="IPR001267">
    <property type="entry name" value="Thymidine_kinase"/>
</dbReference>
<keyword evidence="6" id="KW-0547">Nucleotide-binding</keyword>
<name>A0A6C0CW85_9ZZZZ</name>
<evidence type="ECO:0000256" key="10">
    <source>
        <dbReference type="ARBA" id="ARBA00048254"/>
    </source>
</evidence>
<dbReference type="GO" id="GO:0005524">
    <property type="term" value="F:ATP binding"/>
    <property type="evidence" value="ECO:0007669"/>
    <property type="project" value="UniProtKB-KW"/>
</dbReference>
<dbReference type="PROSITE" id="PS00603">
    <property type="entry name" value="TK_CELLULAR_TYPE"/>
    <property type="match status" value="1"/>
</dbReference>
<dbReference type="SUPFAM" id="SSF57716">
    <property type="entry name" value="Glucocorticoid receptor-like (DNA-binding domain)"/>
    <property type="match status" value="1"/>
</dbReference>
<dbReference type="InterPro" id="IPR020633">
    <property type="entry name" value="Thymidine_kinase_CS"/>
</dbReference>
<keyword evidence="5" id="KW-0479">Metal-binding</keyword>
<sequence>MSLEIICGCMFSGKTTEILKIYKKLTSINKSVLKINSRLDNRYSNNNISTHDENKIECISLKNLIDVPKEIYNNSEYIIIDECQFFDDLYNFVTNAVDNNNKHVIIIGLNGDSNRNNFGELYRLYPHADNIKMLKAYCSICKDGTDAIFSKKLNKNDQIIDIGEKDKYIPVCRKCYNKL</sequence>
<keyword evidence="4" id="KW-0808">Transferase</keyword>
<keyword evidence="9" id="KW-0067">ATP-binding</keyword>
<keyword evidence="8" id="KW-0862">Zinc</keyword>
<comment type="catalytic activity">
    <reaction evidence="10">
        <text>thymidine + ATP = dTMP + ADP + H(+)</text>
        <dbReference type="Rhea" id="RHEA:19129"/>
        <dbReference type="ChEBI" id="CHEBI:15378"/>
        <dbReference type="ChEBI" id="CHEBI:17748"/>
        <dbReference type="ChEBI" id="CHEBI:30616"/>
        <dbReference type="ChEBI" id="CHEBI:63528"/>
        <dbReference type="ChEBI" id="CHEBI:456216"/>
        <dbReference type="EC" id="2.7.1.21"/>
    </reaction>
</comment>
<evidence type="ECO:0000256" key="2">
    <source>
        <dbReference type="ARBA" id="ARBA00012118"/>
    </source>
</evidence>
<dbReference type="Gene3D" id="3.40.50.300">
    <property type="entry name" value="P-loop containing nucleotide triphosphate hydrolases"/>
    <property type="match status" value="1"/>
</dbReference>
<dbReference type="Gene3D" id="3.30.60.20">
    <property type="match status" value="1"/>
</dbReference>
<dbReference type="InterPro" id="IPR027417">
    <property type="entry name" value="P-loop_NTPase"/>
</dbReference>
<evidence type="ECO:0000256" key="3">
    <source>
        <dbReference type="ARBA" id="ARBA00022634"/>
    </source>
</evidence>
<dbReference type="PANTHER" id="PTHR11441">
    <property type="entry name" value="THYMIDINE KINASE"/>
    <property type="match status" value="1"/>
</dbReference>
<evidence type="ECO:0000256" key="8">
    <source>
        <dbReference type="ARBA" id="ARBA00022833"/>
    </source>
</evidence>
<evidence type="ECO:0000256" key="1">
    <source>
        <dbReference type="ARBA" id="ARBA00007587"/>
    </source>
</evidence>
<evidence type="ECO:0000256" key="5">
    <source>
        <dbReference type="ARBA" id="ARBA00022723"/>
    </source>
</evidence>
<evidence type="ECO:0000313" key="11">
    <source>
        <dbReference type="EMBL" id="QHT09106.1"/>
    </source>
</evidence>
<keyword evidence="3" id="KW-0237">DNA synthesis</keyword>